<gene>
    <name evidence="2" type="ORF">EDLMLJLI_00032</name>
</gene>
<dbReference type="Pfam" id="PF14065">
    <property type="entry name" value="Pvc16_N"/>
    <property type="match status" value="1"/>
</dbReference>
<evidence type="ECO:0000259" key="1">
    <source>
        <dbReference type="Pfam" id="PF14065"/>
    </source>
</evidence>
<evidence type="ECO:0000313" key="2">
    <source>
        <dbReference type="EMBL" id="QNO51039.1"/>
    </source>
</evidence>
<dbReference type="AlphaFoldDB" id="A0A7G9YSQ5"/>
<accession>A0A7G9YSQ5</accession>
<organism evidence="2">
    <name type="scientific">Candidatus Methanophagaceae archaeon ANME-1 ERB6</name>
    <dbReference type="NCBI Taxonomy" id="2759912"/>
    <lineage>
        <taxon>Archaea</taxon>
        <taxon>Methanobacteriati</taxon>
        <taxon>Methanobacteriota</taxon>
        <taxon>Stenosarchaea group</taxon>
        <taxon>Methanomicrobia</taxon>
        <taxon>Candidatus Methanophagales</taxon>
        <taxon>Candidatus Methanophagaceae</taxon>
    </lineage>
</organism>
<feature type="domain" description="Pvc16 N-terminal" evidence="1">
    <location>
        <begin position="9"/>
        <end position="185"/>
    </location>
</feature>
<sequence length="197" mass="22890">MSDYTAIVDVGETLKKLLWDNIKEDNTAKSIIESEDQITLSSPEETEPSKKLSLFLYQITENVYLKNQEMQIVNSTELKYPPLSLNLFYLVTPHTKKGENDHIILGKVMQIFYDNSILRGSVLQGSLADSREELKLILNPLSMDELNKIWTVMSKSKPYKLSVCYEVTPVKIESMRERKVKRVIERELEKYQLRGER</sequence>
<dbReference type="InterPro" id="IPR025351">
    <property type="entry name" value="Pvc16_N"/>
</dbReference>
<dbReference type="EMBL" id="MT631458">
    <property type="protein sequence ID" value="QNO51039.1"/>
    <property type="molecule type" value="Genomic_DNA"/>
</dbReference>
<protein>
    <recommendedName>
        <fullName evidence="1">Pvc16 N-terminal domain-containing protein</fullName>
    </recommendedName>
</protein>
<name>A0A7G9YSQ5_9EURY</name>
<reference evidence="2" key="1">
    <citation type="submission" date="2020-06" db="EMBL/GenBank/DDBJ databases">
        <title>Unique genomic features of the anaerobic methanotrophic archaea.</title>
        <authorList>
            <person name="Chadwick G.L."/>
            <person name="Skennerton C.T."/>
            <person name="Laso-Perez R."/>
            <person name="Leu A.O."/>
            <person name="Speth D.R."/>
            <person name="Yu H."/>
            <person name="Morgan-Lang C."/>
            <person name="Hatzenpichler R."/>
            <person name="Goudeau D."/>
            <person name="Malmstrom R."/>
            <person name="Brazelton W.J."/>
            <person name="Woyke T."/>
            <person name="Hallam S.J."/>
            <person name="Tyson G.W."/>
            <person name="Wegener G."/>
            <person name="Boetius A."/>
            <person name="Orphan V."/>
        </authorList>
    </citation>
    <scope>NUCLEOTIDE SEQUENCE</scope>
</reference>
<proteinExistence type="predicted"/>